<keyword evidence="2" id="KW-0349">Heme</keyword>
<evidence type="ECO:0000256" key="2">
    <source>
        <dbReference type="ARBA" id="ARBA00022617"/>
    </source>
</evidence>
<evidence type="ECO:0000256" key="3">
    <source>
        <dbReference type="ARBA" id="ARBA00022723"/>
    </source>
</evidence>
<dbReference type="GO" id="GO:0008395">
    <property type="term" value="F:steroid hydroxylase activity"/>
    <property type="evidence" value="ECO:0007669"/>
    <property type="project" value="TreeGrafter"/>
</dbReference>
<keyword evidence="5" id="KW-0408">Iron</keyword>
<dbReference type="FunFam" id="1.10.630.10:FF:000018">
    <property type="entry name" value="Cytochrome P450 monooxygenase"/>
    <property type="match status" value="1"/>
</dbReference>
<dbReference type="RefSeq" id="WP_070197021.1">
    <property type="nucleotide sequence ID" value="NZ_LJGU01000127.1"/>
</dbReference>
<dbReference type="GO" id="GO:0036199">
    <property type="term" value="F:cholest-4-en-3-one 26-monooxygenase activity"/>
    <property type="evidence" value="ECO:0007669"/>
    <property type="project" value="TreeGrafter"/>
</dbReference>
<accession>A0A1E7KFE2</accession>
<reference evidence="7 8" key="1">
    <citation type="journal article" date="2016" name="Front. Microbiol.">
        <title>Comparative Genomics Analysis of Streptomyces Species Reveals Their Adaptation to the Marine Environment and Their Diversity at the Genomic Level.</title>
        <authorList>
            <person name="Tian X."/>
            <person name="Zhang Z."/>
            <person name="Yang T."/>
            <person name="Chen M."/>
            <person name="Li J."/>
            <person name="Chen F."/>
            <person name="Yang J."/>
            <person name="Li W."/>
            <person name="Zhang B."/>
            <person name="Zhang Z."/>
            <person name="Wu J."/>
            <person name="Zhang C."/>
            <person name="Long L."/>
            <person name="Xiao J."/>
        </authorList>
    </citation>
    <scope>NUCLEOTIDE SEQUENCE [LARGE SCALE GENOMIC DNA]</scope>
    <source>
        <strain evidence="7 8">SCSIO 02100</strain>
    </source>
</reference>
<dbReference type="InterPro" id="IPR001128">
    <property type="entry name" value="Cyt_P450"/>
</dbReference>
<dbReference type="Pfam" id="PF00067">
    <property type="entry name" value="p450"/>
    <property type="match status" value="1"/>
</dbReference>
<comment type="caution">
    <text evidence="7">The sequence shown here is derived from an EMBL/GenBank/DDBJ whole genome shotgun (WGS) entry which is preliminary data.</text>
</comment>
<dbReference type="GO" id="GO:0005506">
    <property type="term" value="F:iron ion binding"/>
    <property type="evidence" value="ECO:0007669"/>
    <property type="project" value="InterPro"/>
</dbReference>
<evidence type="ECO:0000313" key="7">
    <source>
        <dbReference type="EMBL" id="OEV02649.1"/>
    </source>
</evidence>
<name>A0A1E7KFE2_9ACTN</name>
<organism evidence="7 8">
    <name type="scientific">Streptomyces oceani</name>
    <dbReference type="NCBI Taxonomy" id="1075402"/>
    <lineage>
        <taxon>Bacteria</taxon>
        <taxon>Bacillati</taxon>
        <taxon>Actinomycetota</taxon>
        <taxon>Actinomycetes</taxon>
        <taxon>Kitasatosporales</taxon>
        <taxon>Streptomycetaceae</taxon>
        <taxon>Streptomyces</taxon>
    </lineage>
</organism>
<dbReference type="PRINTS" id="PR00359">
    <property type="entry name" value="BP450"/>
</dbReference>
<keyword evidence="4" id="KW-0560">Oxidoreductase</keyword>
<evidence type="ECO:0000313" key="8">
    <source>
        <dbReference type="Proteomes" id="UP000176101"/>
    </source>
</evidence>
<comment type="similarity">
    <text evidence="1">Belongs to the cytochrome P450 family.</text>
</comment>
<dbReference type="STRING" id="1075402.AN216_14185"/>
<evidence type="ECO:0008006" key="9">
    <source>
        <dbReference type="Google" id="ProtNLM"/>
    </source>
</evidence>
<gene>
    <name evidence="7" type="ORF">AN216_14185</name>
</gene>
<keyword evidence="3" id="KW-0479">Metal-binding</keyword>
<evidence type="ECO:0000256" key="1">
    <source>
        <dbReference type="ARBA" id="ARBA00010617"/>
    </source>
</evidence>
<dbReference type="PATRIC" id="fig|1075402.3.peg.1732"/>
<keyword evidence="6" id="KW-0503">Monooxygenase</keyword>
<dbReference type="OrthoDB" id="4133219at2"/>
<dbReference type="AlphaFoldDB" id="A0A1E7KFE2"/>
<dbReference type="SUPFAM" id="SSF48264">
    <property type="entry name" value="Cytochrome P450"/>
    <property type="match status" value="1"/>
</dbReference>
<evidence type="ECO:0000256" key="6">
    <source>
        <dbReference type="ARBA" id="ARBA00023033"/>
    </source>
</evidence>
<dbReference type="EMBL" id="LJGU01000127">
    <property type="protein sequence ID" value="OEV02649.1"/>
    <property type="molecule type" value="Genomic_DNA"/>
</dbReference>
<protein>
    <recommendedName>
        <fullName evidence="9">Cytochrome</fullName>
    </recommendedName>
</protein>
<dbReference type="PANTHER" id="PTHR46696">
    <property type="entry name" value="P450, PUTATIVE (EUROFUNG)-RELATED"/>
    <property type="match status" value="1"/>
</dbReference>
<dbReference type="GO" id="GO:0006707">
    <property type="term" value="P:cholesterol catabolic process"/>
    <property type="evidence" value="ECO:0007669"/>
    <property type="project" value="TreeGrafter"/>
</dbReference>
<dbReference type="InterPro" id="IPR002397">
    <property type="entry name" value="Cyt_P450_B"/>
</dbReference>
<dbReference type="InterPro" id="IPR036396">
    <property type="entry name" value="Cyt_P450_sf"/>
</dbReference>
<sequence>MADQSATPPAFFTDGGPALYAWMRNARDNTPVKFDETSQCWKVYRYEDVHHVLTDWETFSNDMCRIVPEHHFTRGNLSTMDPPVHKQLRGVISQGFTPRTLAQLAPRIEELVKELLDEVGDRNEIDIARDLSYQLPLNVISELIGVPREDRGILQRTADAQLALTCENPADSDFVVQVQKAMEELQAYIKDLISVRRAAPRDDLISKLVTARVEDRALDEEEIVNFTVLLLLAGHLTTMSLLGNMMLTLSEHPDQLAEVRADRSLVPNAIEEVLRYRTPVPEGGRVTNRDVELGGTVIPANKMVLCSLISANRDEREFPSPDTFDIRRGSNPQLAFTTGIHYCLGAHLARLEAKIALNAVLDRYAQLNLTEIAWYQSHSLCNPKHLTFDVQRA</sequence>
<dbReference type="CDD" id="cd11032">
    <property type="entry name" value="P450_EryK-like"/>
    <property type="match status" value="1"/>
</dbReference>
<dbReference type="Gene3D" id="1.10.630.10">
    <property type="entry name" value="Cytochrome P450"/>
    <property type="match status" value="1"/>
</dbReference>
<dbReference type="PANTHER" id="PTHR46696:SF4">
    <property type="entry name" value="BIOTIN BIOSYNTHESIS CYTOCHROME P450"/>
    <property type="match status" value="1"/>
</dbReference>
<proteinExistence type="inferred from homology"/>
<evidence type="ECO:0000256" key="5">
    <source>
        <dbReference type="ARBA" id="ARBA00023004"/>
    </source>
</evidence>
<evidence type="ECO:0000256" key="4">
    <source>
        <dbReference type="ARBA" id="ARBA00023002"/>
    </source>
</evidence>
<keyword evidence="8" id="KW-1185">Reference proteome</keyword>
<dbReference type="GO" id="GO:0020037">
    <property type="term" value="F:heme binding"/>
    <property type="evidence" value="ECO:0007669"/>
    <property type="project" value="InterPro"/>
</dbReference>
<dbReference type="Proteomes" id="UP000176101">
    <property type="component" value="Unassembled WGS sequence"/>
</dbReference>